<evidence type="ECO:0000256" key="3">
    <source>
        <dbReference type="SAM" id="Coils"/>
    </source>
</evidence>
<dbReference type="AlphaFoldDB" id="A0A368XIN9"/>
<dbReference type="GO" id="GO:0015074">
    <property type="term" value="P:DNA integration"/>
    <property type="evidence" value="ECO:0007669"/>
    <property type="project" value="InterPro"/>
</dbReference>
<evidence type="ECO:0000313" key="6">
    <source>
        <dbReference type="Proteomes" id="UP000252884"/>
    </source>
</evidence>
<dbReference type="InterPro" id="IPR002104">
    <property type="entry name" value="Integrase_catalytic"/>
</dbReference>
<dbReference type="EMBL" id="QPJK01000010">
    <property type="protein sequence ID" value="RCW66878.1"/>
    <property type="molecule type" value="Genomic_DNA"/>
</dbReference>
<keyword evidence="1" id="KW-0238">DNA-binding</keyword>
<reference evidence="5 6" key="1">
    <citation type="submission" date="2018-07" db="EMBL/GenBank/DDBJ databases">
        <title>Genomic Encyclopedia of Type Strains, Phase IV (KMG-IV): sequencing the most valuable type-strain genomes for metagenomic binning, comparative biology and taxonomic classification.</title>
        <authorList>
            <person name="Goeker M."/>
        </authorList>
    </citation>
    <scope>NUCLEOTIDE SEQUENCE [LARGE SCALE GENOMIC DNA]</scope>
    <source>
        <strain evidence="5 6">DSM 21634</strain>
    </source>
</reference>
<dbReference type="GO" id="GO:0006310">
    <property type="term" value="P:DNA recombination"/>
    <property type="evidence" value="ECO:0007669"/>
    <property type="project" value="UniProtKB-KW"/>
</dbReference>
<dbReference type="Gene3D" id="1.10.443.10">
    <property type="entry name" value="Intergrase catalytic core"/>
    <property type="match status" value="1"/>
</dbReference>
<dbReference type="InterPro" id="IPR010998">
    <property type="entry name" value="Integrase_recombinase_N"/>
</dbReference>
<dbReference type="InterPro" id="IPR011010">
    <property type="entry name" value="DNA_brk_join_enz"/>
</dbReference>
<dbReference type="OrthoDB" id="6056902at2"/>
<accession>A0A368XIN9</accession>
<evidence type="ECO:0000313" key="5">
    <source>
        <dbReference type="EMBL" id="RCW66878.1"/>
    </source>
</evidence>
<sequence>MNSRFKLSLVECGGGSFAAILYDLQRCRVVWEVTDYAENLISILHFKPTSIHQEIGHLRVFWAYLHAHGIAIEKFTDRDLTGFRDYITRSAENSPARRQHRPKAAKKTANAKLTRVYDWLIWLQETGRISINSIGRIGARVQSALNGSSLSYHAKENRKLRLEDKYPLLHEESDSRSKHTVASFIPTEETVDLLHETFFSKGSTSHIRHRNSMMVDFVAYSGFRRNSMRSLKVEQFIGDDYLTRTSDTVTIRPAEQKFGYQNTFDIPVVLHNNMRAFILTERAQLLRDKGKNESVAKGFVFLSDRNCTPLDGRTITAIVSGAMRANGAPKGAAVHAFRAKYAVEATEDEFEDRRERGLDTSEDTISRAVAVKLGHSNPESQRAYTARHASIELVGAKSRRIRKLDELKEENERLRLENDRLLQQLKDSR</sequence>
<feature type="coiled-coil region" evidence="3">
    <location>
        <begin position="397"/>
        <end position="424"/>
    </location>
</feature>
<dbReference type="RefSeq" id="WP_147282986.1">
    <property type="nucleotide sequence ID" value="NZ_QPJK01000010.1"/>
</dbReference>
<dbReference type="Gene3D" id="1.10.150.130">
    <property type="match status" value="1"/>
</dbReference>
<protein>
    <recommendedName>
        <fullName evidence="4">Tyr recombinase domain-containing protein</fullName>
    </recommendedName>
</protein>
<name>A0A368XIN9_9BURK</name>
<keyword evidence="2" id="KW-0233">DNA recombination</keyword>
<evidence type="ECO:0000256" key="1">
    <source>
        <dbReference type="ARBA" id="ARBA00023125"/>
    </source>
</evidence>
<dbReference type="Proteomes" id="UP000252884">
    <property type="component" value="Unassembled WGS sequence"/>
</dbReference>
<dbReference type="GO" id="GO:0003677">
    <property type="term" value="F:DNA binding"/>
    <property type="evidence" value="ECO:0007669"/>
    <property type="project" value="UniProtKB-KW"/>
</dbReference>
<dbReference type="SUPFAM" id="SSF56349">
    <property type="entry name" value="DNA breaking-rejoining enzymes"/>
    <property type="match status" value="1"/>
</dbReference>
<comment type="caution">
    <text evidence="5">The sequence shown here is derived from an EMBL/GenBank/DDBJ whole genome shotgun (WGS) entry which is preliminary data.</text>
</comment>
<keyword evidence="3" id="KW-0175">Coiled coil</keyword>
<dbReference type="PROSITE" id="PS51898">
    <property type="entry name" value="TYR_RECOMBINASE"/>
    <property type="match status" value="1"/>
</dbReference>
<evidence type="ECO:0000256" key="2">
    <source>
        <dbReference type="ARBA" id="ARBA00023172"/>
    </source>
</evidence>
<proteinExistence type="predicted"/>
<gene>
    <name evidence="5" type="ORF">DES41_110243</name>
</gene>
<organism evidence="5 6">
    <name type="scientific">Pseudorhodoferax soli</name>
    <dbReference type="NCBI Taxonomy" id="545864"/>
    <lineage>
        <taxon>Bacteria</taxon>
        <taxon>Pseudomonadati</taxon>
        <taxon>Pseudomonadota</taxon>
        <taxon>Betaproteobacteria</taxon>
        <taxon>Burkholderiales</taxon>
        <taxon>Comamonadaceae</taxon>
    </lineage>
</organism>
<evidence type="ECO:0000259" key="4">
    <source>
        <dbReference type="PROSITE" id="PS51898"/>
    </source>
</evidence>
<keyword evidence="6" id="KW-1185">Reference proteome</keyword>
<dbReference type="InterPro" id="IPR013762">
    <property type="entry name" value="Integrase-like_cat_sf"/>
</dbReference>
<feature type="domain" description="Tyr recombinase" evidence="4">
    <location>
        <begin position="180"/>
        <end position="398"/>
    </location>
</feature>